<dbReference type="Proteomes" id="UP000245908">
    <property type="component" value="Unassembled WGS sequence"/>
</dbReference>
<accession>A0A2T9WTW4</accession>
<proteinExistence type="predicted"/>
<protein>
    <submittedName>
        <fullName evidence="1">AsnC family transcriptional regulator</fullName>
    </submittedName>
</protein>
<gene>
    <name evidence="1" type="ORF">DDW05_01620</name>
</gene>
<comment type="caution">
    <text evidence="1">The sequence shown here is derived from an EMBL/GenBank/DDBJ whole genome shotgun (WGS) entry which is preliminary data.</text>
</comment>
<sequence>GVKETVSLIVFESIKETTIINL</sequence>
<reference evidence="1 2" key="1">
    <citation type="journal article" date="2015" name="Appl. Environ. Microbiol.">
        <title>Nanoarchaeota, Their Sulfolobales Host, and Nanoarchaeota Virus Distribution across Yellowstone National Park Hot Springs.</title>
        <authorList>
            <person name="Munson-McGee J.H."/>
            <person name="Field E.K."/>
            <person name="Bateson M."/>
            <person name="Rooney C."/>
            <person name="Stepanauskas R."/>
            <person name="Young M.J."/>
        </authorList>
    </citation>
    <scope>NUCLEOTIDE SEQUENCE [LARGE SCALE GENOMIC DNA]</scope>
    <source>
        <strain evidence="1">SCGC AB-777_O03</strain>
    </source>
</reference>
<name>A0A2T9WTW4_NANST</name>
<evidence type="ECO:0000313" key="2">
    <source>
        <dbReference type="Proteomes" id="UP000245908"/>
    </source>
</evidence>
<organism evidence="1 2">
    <name type="scientific">Nanobsidianus stetteri</name>
    <dbReference type="NCBI Taxonomy" id="1294122"/>
    <lineage>
        <taxon>Archaea</taxon>
        <taxon>Nanobdellota</taxon>
        <taxon>Candidatus Nanoarchaeia</taxon>
        <taxon>Nanoarchaeales</taxon>
        <taxon>Nanopusillaceae</taxon>
        <taxon>Candidatus Nanobsidianus</taxon>
    </lineage>
</organism>
<dbReference type="EMBL" id="QEFH01000009">
    <property type="protein sequence ID" value="PVU71256.1"/>
    <property type="molecule type" value="Genomic_DNA"/>
</dbReference>
<feature type="non-terminal residue" evidence="1">
    <location>
        <position position="1"/>
    </location>
</feature>
<evidence type="ECO:0000313" key="1">
    <source>
        <dbReference type="EMBL" id="PVU71256.1"/>
    </source>
</evidence>
<dbReference type="AlphaFoldDB" id="A0A2T9WTW4"/>